<proteinExistence type="inferred from homology"/>
<dbReference type="Gene3D" id="3.30.1140.32">
    <property type="entry name" value="Ribosomal protein S3, C-terminal domain"/>
    <property type="match status" value="1"/>
</dbReference>
<dbReference type="GO" id="GO:0005840">
    <property type="term" value="C:ribosome"/>
    <property type="evidence" value="ECO:0007669"/>
    <property type="project" value="UniProtKB-KW"/>
</dbReference>
<dbReference type="RefSeq" id="YP_009945134.1">
    <property type="nucleotide sequence ID" value="NC_051483.1"/>
</dbReference>
<evidence type="ECO:0000256" key="1">
    <source>
        <dbReference type="ARBA" id="ARBA00004173"/>
    </source>
</evidence>
<protein>
    <recommendedName>
        <fullName evidence="6">Small ribosomal subunit protein uS3m</fullName>
    </recommendedName>
</protein>
<feature type="region of interest" description="Disordered" evidence="7">
    <location>
        <begin position="164"/>
        <end position="186"/>
    </location>
</feature>
<comment type="similarity">
    <text evidence="2">Belongs to the universal ribosomal protein uS3 family.</text>
</comment>
<evidence type="ECO:0000256" key="4">
    <source>
        <dbReference type="ARBA" id="ARBA00023128"/>
    </source>
</evidence>
<dbReference type="EMBL" id="MW794306">
    <property type="protein sequence ID" value="QYB20241.1"/>
    <property type="molecule type" value="Genomic_DNA"/>
</dbReference>
<dbReference type="EMBL" id="MW794303">
    <property type="protein sequence ID" value="QYB19998.1"/>
    <property type="molecule type" value="Genomic_DNA"/>
</dbReference>
<keyword evidence="5" id="KW-0687">Ribonucleoprotein</keyword>
<evidence type="ECO:0000313" key="9">
    <source>
        <dbReference type="EMBL" id="QYB19913.1"/>
    </source>
</evidence>
<dbReference type="EMBL" id="MW794307">
    <property type="protein sequence ID" value="QYB20326.1"/>
    <property type="molecule type" value="Genomic_DNA"/>
</dbReference>
<dbReference type="Pfam" id="PF05316">
    <property type="entry name" value="VAR1"/>
    <property type="match status" value="1"/>
</dbReference>
<evidence type="ECO:0000256" key="2">
    <source>
        <dbReference type="ARBA" id="ARBA00010761"/>
    </source>
</evidence>
<dbReference type="GeneID" id="60235937"/>
<dbReference type="EMBL" id="MW794302">
    <property type="protein sequence ID" value="QYB19913.1"/>
    <property type="molecule type" value="Genomic_DNA"/>
</dbReference>
<gene>
    <name evidence="8" type="primary">rps3</name>
</gene>
<evidence type="ECO:0000256" key="5">
    <source>
        <dbReference type="ARBA" id="ARBA00023274"/>
    </source>
</evidence>
<keyword evidence="4 8" id="KW-0496">Mitochondrion</keyword>
<keyword evidence="3 8" id="KW-0689">Ribosomal protein</keyword>
<dbReference type="AlphaFoldDB" id="A0A7L8EYD3"/>
<evidence type="ECO:0000256" key="7">
    <source>
        <dbReference type="SAM" id="MobiDB-lite"/>
    </source>
</evidence>
<dbReference type="GO" id="GO:0005739">
    <property type="term" value="C:mitochondrion"/>
    <property type="evidence" value="ECO:0007669"/>
    <property type="project" value="UniProtKB-SubCell"/>
</dbReference>
<dbReference type="EMBL" id="MW794305">
    <property type="protein sequence ID" value="QYB20090.1"/>
    <property type="molecule type" value="Genomic_DNA"/>
</dbReference>
<geneLocation type="mitochondrion" evidence="8"/>
<dbReference type="InterPro" id="IPR007980">
    <property type="entry name" value="Ribosomal_uS3m_fun"/>
</dbReference>
<dbReference type="GO" id="GO:1990904">
    <property type="term" value="C:ribonucleoprotein complex"/>
    <property type="evidence" value="ECO:0007669"/>
    <property type="project" value="UniProtKB-KW"/>
</dbReference>
<organism evidence="8">
    <name type="scientific">Monilinia laxa</name>
    <name type="common">Brown rot fungus</name>
    <name type="synonym">Sclerotinia laxa</name>
    <dbReference type="NCBI Taxonomy" id="61186"/>
    <lineage>
        <taxon>Eukaryota</taxon>
        <taxon>Fungi</taxon>
        <taxon>Dikarya</taxon>
        <taxon>Ascomycota</taxon>
        <taxon>Pezizomycotina</taxon>
        <taxon>Leotiomycetes</taxon>
        <taxon>Helotiales</taxon>
        <taxon>Sclerotiniaceae</taxon>
        <taxon>Monilinia</taxon>
    </lineage>
</organism>
<sequence>MSKHFKAKKKFYIKMGKQKCKISRIKPAPAYRSILLSPDRLAKKTNQLATQKAAQKEAKRENKRGRKLKYLFGPYSNRVGMKQKQYAKPLIFKKNQKEVKVIPLKVKPSDTGQIRHFTPAAQEWKNSIYAYNKNYIKLLPVADNNFMSLVKSYFNFYFKNKKSKKSKKSNKKGPQNISRRKRTRSRGLSAKKIFVAKGDLKHTSSKAVITLYFYNTEKKFLIRKIKKQIFDLYRPNKRLKRFINVDRNNKEIITYNRPFSLKEYLRIPNHYTDYVTLFKKSFVEKLCKYFDLTNKHIYLISNLVESKVLSEDEKLLIFKRKLNSLIRIKYPDYTDYMRKVKLHYLNKLTICIKLLTLNQIKFKHAFLLKLRYLVSQIYNKNVVFNLVNLKKMHLNSDIFTQAVSLKLKNRENRLYKVLKKSLNKVKLPNISIIKEKSFAHGSGYKKNSEQLLNKMRNLKINSLFTFDSAFAVPSVAGEKRDLLNKLLLNIFPYALDERVLAAPQAGKKEIKSRGSLASVFEEREERPVSLRNYILRSLKHMKMRGIRIEAKGRLTRRFTASRSVFKMKWKGGLKNVDSSFKGLSAVILRGHVKSNVQYSMLHSKNRNGAFGVKGWVSSKDYN</sequence>
<dbReference type="EMBL" id="MW794308">
    <property type="protein sequence ID" value="QYB20411.1"/>
    <property type="molecule type" value="Genomic_DNA"/>
</dbReference>
<accession>A0A7L8EYD3</accession>
<evidence type="ECO:0000256" key="6">
    <source>
        <dbReference type="ARBA" id="ARBA00035157"/>
    </source>
</evidence>
<comment type="subcellular location">
    <subcellularLocation>
        <location evidence="1">Mitochondrion</location>
    </subcellularLocation>
</comment>
<dbReference type="EMBL" id="MN881998">
    <property type="protein sequence ID" value="QOE17498.1"/>
    <property type="molecule type" value="Genomic_DNA"/>
</dbReference>
<reference evidence="8" key="1">
    <citation type="journal article" date="2020" name="Sci. Rep.">
        <title>First characterization of the complete mitochondrial genome of fungal plant-pathogen Monilinia laxa which represents the mobile intron rich structure.</title>
        <authorList>
            <person name="Yildiz G."/>
            <person name="Ozkilinc H."/>
        </authorList>
    </citation>
    <scope>NUCLEOTIDE SEQUENCE</scope>
</reference>
<evidence type="ECO:0000313" key="8">
    <source>
        <dbReference type="EMBL" id="QOE17498.1"/>
    </source>
</evidence>
<dbReference type="GO" id="GO:0006412">
    <property type="term" value="P:translation"/>
    <property type="evidence" value="ECO:0007669"/>
    <property type="project" value="InterPro"/>
</dbReference>
<dbReference type="InterPro" id="IPR036419">
    <property type="entry name" value="Ribosomal_S3_C_sf"/>
</dbReference>
<name>A0A7L8EYD3_MONLA</name>
<dbReference type="GO" id="GO:0003735">
    <property type="term" value="F:structural constituent of ribosome"/>
    <property type="evidence" value="ECO:0007669"/>
    <property type="project" value="InterPro"/>
</dbReference>
<evidence type="ECO:0000256" key="3">
    <source>
        <dbReference type="ARBA" id="ARBA00022980"/>
    </source>
</evidence>
<reference evidence="9" key="2">
    <citation type="journal article" date="2021" name="Front. Microbiol.">
        <title>Pan-Mitogenomics Approach Discovers Diversity and Dynamism in the Prominent Brown Rot Fungal Pathogens.</title>
        <authorList>
            <person name="Yildiz G."/>
            <person name="Ozkilinc H."/>
        </authorList>
    </citation>
    <scope>NUCLEOTIDE SEQUENCE</scope>
</reference>
<dbReference type="EMBL" id="MW794304">
    <property type="protein sequence ID" value="QYB20071.1"/>
    <property type="molecule type" value="Genomic_DNA"/>
</dbReference>